<evidence type="ECO:0000313" key="3">
    <source>
        <dbReference type="Proteomes" id="UP001139158"/>
    </source>
</evidence>
<comment type="caution">
    <text evidence="2">The sequence shown here is derived from an EMBL/GenBank/DDBJ whole genome shotgun (WGS) entry which is preliminary data.</text>
</comment>
<keyword evidence="1" id="KW-1133">Transmembrane helix</keyword>
<evidence type="ECO:0000313" key="2">
    <source>
        <dbReference type="EMBL" id="MCC3296798.1"/>
    </source>
</evidence>
<sequence length="153" mass="15660">MPTGLRRRIRTAFKEGAGDDGNAVVEFIFLGVLLLVPLVYFIVALGQVQGASYAVTGAADHAAKVYAAADPAGTPEAAARDAAGLAFSDFGFDASGMEMDVTCSAACLAPGSTVTVTVAFDVPLPLFASIPGLDLAPVRVDSTSMQTVERFGS</sequence>
<reference evidence="2" key="1">
    <citation type="submission" date="2021-10" db="EMBL/GenBank/DDBJ databases">
        <title>Novel species in genus Arthrobacter.</title>
        <authorList>
            <person name="Liu Y."/>
        </authorList>
    </citation>
    <scope>NUCLEOTIDE SEQUENCE</scope>
    <source>
        <strain evidence="2">Zg-Y453</strain>
    </source>
</reference>
<feature type="transmembrane region" description="Helical" evidence="1">
    <location>
        <begin position="21"/>
        <end position="43"/>
    </location>
</feature>
<protein>
    <recommendedName>
        <fullName evidence="4">Flp pilus assembly protein TadG</fullName>
    </recommendedName>
</protein>
<accession>A0A9X1MBH1</accession>
<dbReference type="Proteomes" id="UP001139158">
    <property type="component" value="Unassembled WGS sequence"/>
</dbReference>
<evidence type="ECO:0000256" key="1">
    <source>
        <dbReference type="SAM" id="Phobius"/>
    </source>
</evidence>
<evidence type="ECO:0008006" key="4">
    <source>
        <dbReference type="Google" id="ProtNLM"/>
    </source>
</evidence>
<proteinExistence type="predicted"/>
<keyword evidence="1" id="KW-0812">Transmembrane</keyword>
<dbReference type="AlphaFoldDB" id="A0A9X1MBH1"/>
<organism evidence="2 3">
    <name type="scientific">Arthrobacter caoxuetaonis</name>
    <dbReference type="NCBI Taxonomy" id="2886935"/>
    <lineage>
        <taxon>Bacteria</taxon>
        <taxon>Bacillati</taxon>
        <taxon>Actinomycetota</taxon>
        <taxon>Actinomycetes</taxon>
        <taxon>Micrococcales</taxon>
        <taxon>Micrococcaceae</taxon>
        <taxon>Arthrobacter</taxon>
    </lineage>
</organism>
<keyword evidence="3" id="KW-1185">Reference proteome</keyword>
<dbReference type="RefSeq" id="WP_227894526.1">
    <property type="nucleotide sequence ID" value="NZ_CP099466.1"/>
</dbReference>
<dbReference type="EMBL" id="JAJFZV010000001">
    <property type="protein sequence ID" value="MCC3296798.1"/>
    <property type="molecule type" value="Genomic_DNA"/>
</dbReference>
<keyword evidence="1" id="KW-0472">Membrane</keyword>
<name>A0A9X1MBH1_9MICC</name>
<gene>
    <name evidence="2" type="ORF">LJ757_03130</name>
</gene>